<dbReference type="InterPro" id="IPR000742">
    <property type="entry name" value="EGF"/>
</dbReference>
<feature type="domain" description="EGF-like" evidence="7">
    <location>
        <begin position="312"/>
        <end position="349"/>
    </location>
</feature>
<reference evidence="8 9" key="1">
    <citation type="journal article" date="2019" name="Sci. Rep.">
        <title>A high-quality genome of Eragrostis curvula grass provides insights into Poaceae evolution and supports new strategies to enhance forage quality.</title>
        <authorList>
            <person name="Carballo J."/>
            <person name="Santos B.A.C.M."/>
            <person name="Zappacosta D."/>
            <person name="Garbus I."/>
            <person name="Selva J.P."/>
            <person name="Gallo C.A."/>
            <person name="Diaz A."/>
            <person name="Albertini E."/>
            <person name="Caccamo M."/>
            <person name="Echenique V."/>
        </authorList>
    </citation>
    <scope>NUCLEOTIDE SEQUENCE [LARGE SCALE GENOMIC DNA]</scope>
    <source>
        <strain evidence="9">cv. Victoria</strain>
        <tissue evidence="8">Leaf</tissue>
    </source>
</reference>
<protein>
    <recommendedName>
        <fullName evidence="7">EGF-like domain-containing protein</fullName>
    </recommendedName>
</protein>
<dbReference type="SUPFAM" id="SSF57196">
    <property type="entry name" value="EGF/Laminin"/>
    <property type="match status" value="1"/>
</dbReference>
<dbReference type="Gene3D" id="1.10.510.10">
    <property type="entry name" value="Transferase(Phosphotransferase) domain 1"/>
    <property type="match status" value="1"/>
</dbReference>
<keyword evidence="9" id="KW-1185">Reference proteome</keyword>
<feature type="transmembrane region" description="Helical" evidence="6">
    <location>
        <begin position="358"/>
        <end position="380"/>
    </location>
</feature>
<feature type="non-terminal residue" evidence="8">
    <location>
        <position position="1"/>
    </location>
</feature>
<dbReference type="InterPro" id="IPR049883">
    <property type="entry name" value="NOTCH1_EGF-like"/>
</dbReference>
<comment type="caution">
    <text evidence="8">The sequence shown here is derived from an EMBL/GenBank/DDBJ whole genome shotgun (WGS) entry which is preliminary data.</text>
</comment>
<keyword evidence="3" id="KW-0732">Signal</keyword>
<dbReference type="GO" id="GO:0016020">
    <property type="term" value="C:membrane"/>
    <property type="evidence" value="ECO:0007669"/>
    <property type="project" value="UniProtKB-SubCell"/>
</dbReference>
<proteinExistence type="predicted"/>
<evidence type="ECO:0000256" key="4">
    <source>
        <dbReference type="ARBA" id="ARBA00023157"/>
    </source>
</evidence>
<keyword evidence="6" id="KW-0812">Transmembrane</keyword>
<dbReference type="OrthoDB" id="696530at2759"/>
<keyword evidence="2 5" id="KW-0245">EGF-like domain</keyword>
<comment type="caution">
    <text evidence="5">Lacks conserved residue(s) required for the propagation of feature annotation.</text>
</comment>
<dbReference type="Gene3D" id="2.10.25.10">
    <property type="entry name" value="Laminin"/>
    <property type="match status" value="1"/>
</dbReference>
<dbReference type="AlphaFoldDB" id="A0A5J9T1W9"/>
<evidence type="ECO:0000256" key="1">
    <source>
        <dbReference type="ARBA" id="ARBA00004167"/>
    </source>
</evidence>
<evidence type="ECO:0000256" key="6">
    <source>
        <dbReference type="SAM" id="Phobius"/>
    </source>
</evidence>
<dbReference type="InterPro" id="IPR000152">
    <property type="entry name" value="EGF-type_Asp/Asn_hydroxyl_site"/>
</dbReference>
<dbReference type="InterPro" id="IPR018097">
    <property type="entry name" value="EGF_Ca-bd_CS"/>
</dbReference>
<keyword evidence="6" id="KW-1133">Transmembrane helix</keyword>
<dbReference type="PROSITE" id="PS50026">
    <property type="entry name" value="EGF_3"/>
    <property type="match status" value="1"/>
</dbReference>
<dbReference type="PROSITE" id="PS01187">
    <property type="entry name" value="EGF_CA"/>
    <property type="match status" value="1"/>
</dbReference>
<dbReference type="GO" id="GO:0005509">
    <property type="term" value="F:calcium ion binding"/>
    <property type="evidence" value="ECO:0007669"/>
    <property type="project" value="InterPro"/>
</dbReference>
<dbReference type="SMART" id="SM00181">
    <property type="entry name" value="EGF"/>
    <property type="match status" value="2"/>
</dbReference>
<dbReference type="PROSITE" id="PS00010">
    <property type="entry name" value="ASX_HYDROXYL"/>
    <property type="match status" value="1"/>
</dbReference>
<dbReference type="GO" id="GO:0030247">
    <property type="term" value="F:polysaccharide binding"/>
    <property type="evidence" value="ECO:0007669"/>
    <property type="project" value="InterPro"/>
</dbReference>
<dbReference type="Pfam" id="PF13947">
    <property type="entry name" value="GUB_WAK_bind"/>
    <property type="match status" value="1"/>
</dbReference>
<dbReference type="InterPro" id="IPR025287">
    <property type="entry name" value="WAK_GUB"/>
</dbReference>
<organism evidence="8 9">
    <name type="scientific">Eragrostis curvula</name>
    <name type="common">weeping love grass</name>
    <dbReference type="NCBI Taxonomy" id="38414"/>
    <lineage>
        <taxon>Eukaryota</taxon>
        <taxon>Viridiplantae</taxon>
        <taxon>Streptophyta</taxon>
        <taxon>Embryophyta</taxon>
        <taxon>Tracheophyta</taxon>
        <taxon>Spermatophyta</taxon>
        <taxon>Magnoliopsida</taxon>
        <taxon>Liliopsida</taxon>
        <taxon>Poales</taxon>
        <taxon>Poaceae</taxon>
        <taxon>PACMAD clade</taxon>
        <taxon>Chloridoideae</taxon>
        <taxon>Eragrostideae</taxon>
        <taxon>Eragrostidinae</taxon>
        <taxon>Eragrostis</taxon>
    </lineage>
</organism>
<name>A0A5J9T1W9_9POAL</name>
<sequence length="611" mass="67113">MVAACKDVREAIRRRALLFPVAVAAAVLPPPAPPVLGEVVSDCCTRHCGNISIPFPFGVEPGCYLEPGFNLTCARSHRPPKLFLGDGTVQVLGIDLSNGTVRINGSYAYFPGRDNHNFLGPKPIAARTWSGAVMEGGPYTLAPGRNKLLVEGCNVQVLLEGEPNQTLSTCASLCLSDSNDTASLLPYVPDCSGVACCQANIMTERSSYVFKTVQMNGATGPNSPALAWIVESESNFWETLLDGGEEIPELPAVLDWRINHTTCHGNSSSAACRSRHSFCMNVSEPADAVQFHLCQCDRGYQGNAYIPDGCYDVNECESPDRYPCYGICSNTEGGYLCQCLPGFVGNASVPNGCKVLQIVLGASGVTACLLMLALCGPVIIRRIKLQRVKEKFFRQNKGLLLQQLISRNANISERMIITLRELEKATNNFDRKLVVGGGGHGIVFKELLTRKKPFAYQSEDGDGLITHFMKLLNKGKLIDIIDPQVMEEQDGSVEEVAIIAAMCTKLKGEDRPTMREVEMSLENILVKKLQVPCHTTPWRDDDMQIVSHDFSVIHVTEETSRQYTMEEEILLSAREFYVFAQVRVYPLCLRSGHVPGRRALVFDARKVRGLL</sequence>
<dbReference type="InterPro" id="IPR001881">
    <property type="entry name" value="EGF-like_Ca-bd_dom"/>
</dbReference>
<evidence type="ECO:0000313" key="8">
    <source>
        <dbReference type="EMBL" id="TVU05274.1"/>
    </source>
</evidence>
<dbReference type="Proteomes" id="UP000324897">
    <property type="component" value="Unassembled WGS sequence"/>
</dbReference>
<dbReference type="Gramene" id="TVU05274">
    <property type="protein sequence ID" value="TVU05274"/>
    <property type="gene ID" value="EJB05_48432"/>
</dbReference>
<evidence type="ECO:0000313" key="9">
    <source>
        <dbReference type="Proteomes" id="UP000324897"/>
    </source>
</evidence>
<dbReference type="SMART" id="SM00179">
    <property type="entry name" value="EGF_CA"/>
    <property type="match status" value="1"/>
</dbReference>
<evidence type="ECO:0000256" key="2">
    <source>
        <dbReference type="ARBA" id="ARBA00022536"/>
    </source>
</evidence>
<comment type="subcellular location">
    <subcellularLocation>
        <location evidence="1">Membrane</location>
        <topology evidence="1">Single-pass membrane protein</topology>
    </subcellularLocation>
</comment>
<dbReference type="PANTHER" id="PTHR33491">
    <property type="entry name" value="OSJNBA0016N04.9 PROTEIN"/>
    <property type="match status" value="1"/>
</dbReference>
<gene>
    <name evidence="8" type="ORF">EJB05_48432</name>
</gene>
<dbReference type="Pfam" id="PF07645">
    <property type="entry name" value="EGF_CA"/>
    <property type="match status" value="1"/>
</dbReference>
<evidence type="ECO:0000256" key="3">
    <source>
        <dbReference type="ARBA" id="ARBA00022729"/>
    </source>
</evidence>
<accession>A0A5J9T1W9</accession>
<keyword evidence="6" id="KW-0472">Membrane</keyword>
<evidence type="ECO:0000256" key="5">
    <source>
        <dbReference type="PROSITE-ProRule" id="PRU00076"/>
    </source>
</evidence>
<dbReference type="CDD" id="cd00054">
    <property type="entry name" value="EGF_CA"/>
    <property type="match status" value="1"/>
</dbReference>
<evidence type="ECO:0000259" key="7">
    <source>
        <dbReference type="PROSITE" id="PS50026"/>
    </source>
</evidence>
<dbReference type="EMBL" id="RWGY01000051">
    <property type="protein sequence ID" value="TVU05274.1"/>
    <property type="molecule type" value="Genomic_DNA"/>
</dbReference>
<keyword evidence="4" id="KW-1015">Disulfide bond</keyword>